<evidence type="ECO:0000313" key="5">
    <source>
        <dbReference type="EMBL" id="NLP85291.1"/>
    </source>
</evidence>
<organism evidence="5 6">
    <name type="scientific">Microbacterium salsuginis</name>
    <dbReference type="NCBI Taxonomy" id="2722803"/>
    <lineage>
        <taxon>Bacteria</taxon>
        <taxon>Bacillati</taxon>
        <taxon>Actinomycetota</taxon>
        <taxon>Actinomycetes</taxon>
        <taxon>Micrococcales</taxon>
        <taxon>Microbacteriaceae</taxon>
        <taxon>Microbacterium</taxon>
    </lineage>
</organism>
<dbReference type="Gene3D" id="3.40.190.10">
    <property type="entry name" value="Periplasmic binding protein-like II"/>
    <property type="match status" value="1"/>
</dbReference>
<evidence type="ECO:0000256" key="3">
    <source>
        <dbReference type="ARBA" id="ARBA00022729"/>
    </source>
</evidence>
<evidence type="ECO:0000256" key="1">
    <source>
        <dbReference type="ARBA" id="ARBA00008520"/>
    </source>
</evidence>
<dbReference type="InterPro" id="IPR050490">
    <property type="entry name" value="Bact_solute-bd_prot1"/>
</dbReference>
<proteinExistence type="inferred from homology"/>
<gene>
    <name evidence="5" type="ORF">HF576_15695</name>
</gene>
<comment type="caution">
    <text evidence="5">The sequence shown here is derived from an EMBL/GenBank/DDBJ whole genome shotgun (WGS) entry which is preliminary data.</text>
</comment>
<dbReference type="SUPFAM" id="SSF53850">
    <property type="entry name" value="Periplasmic binding protein-like II"/>
    <property type="match status" value="1"/>
</dbReference>
<dbReference type="InterPro" id="IPR006059">
    <property type="entry name" value="SBP"/>
</dbReference>
<dbReference type="Proteomes" id="UP001429745">
    <property type="component" value="Unassembled WGS sequence"/>
</dbReference>
<dbReference type="EMBL" id="JABACI010000004">
    <property type="protein sequence ID" value="NLP85291.1"/>
    <property type="molecule type" value="Genomic_DNA"/>
</dbReference>
<evidence type="ECO:0000256" key="2">
    <source>
        <dbReference type="ARBA" id="ARBA00022448"/>
    </source>
</evidence>
<evidence type="ECO:0000313" key="6">
    <source>
        <dbReference type="Proteomes" id="UP001429745"/>
    </source>
</evidence>
<comment type="similarity">
    <text evidence="1">Belongs to the bacterial solute-binding protein 1 family.</text>
</comment>
<keyword evidence="2" id="KW-0813">Transport</keyword>
<dbReference type="PROSITE" id="PS51257">
    <property type="entry name" value="PROKAR_LIPOPROTEIN"/>
    <property type="match status" value="1"/>
</dbReference>
<reference evidence="5 6" key="1">
    <citation type="submission" date="2020-04" db="EMBL/GenBank/DDBJ databases">
        <title>CFH 90308 Microbacterium sp.</title>
        <authorList>
            <person name="Nie G."/>
            <person name="Ming H."/>
            <person name="Xia T."/>
        </authorList>
    </citation>
    <scope>NUCLEOTIDE SEQUENCE [LARGE SCALE GENOMIC DNA]</scope>
    <source>
        <strain evidence="5 6">CFH 90308</strain>
    </source>
</reference>
<dbReference type="PANTHER" id="PTHR43649">
    <property type="entry name" value="ARABINOSE-BINDING PROTEIN-RELATED"/>
    <property type="match status" value="1"/>
</dbReference>
<name>A0ABX1KE27_9MICO</name>
<protein>
    <submittedName>
        <fullName evidence="5">Extracellular solute-binding protein</fullName>
    </submittedName>
</protein>
<sequence length="465" mass="47649">MTRSSTARIAAPLAAIAALGLLAGCSADTNGGGGGGEPSAEDQSVVFWTPQTTPERLAAQEAVAAAFTEETGIEVEVVPMAGADQDQALVTGSATGDVPDVILHASPQTGAWSSQGLLDTEAATATVDALGIDTFNEHAIEAVTIDGEISAVPSDGWTHVIAYRSDLLEQAGVEVPTTVEELADAATTIKEELGITGLAFGTQAGTASATEGIQSIFHSAGCELVTDGEVVIDSDACTDAAEQFLRLRNSSVAGDFDVTSARAAYMNGDAAMLLFSTHILDELAGLDEATPATCPECAEQPAFLAENTEFVTVLGEDDPAQFGAILSYGIPTGANVEAAQQYIEYVLDAGYVDTLAVATEGRIPLRNGTADNPTEFIEAWGGLGIGPAHELTSVEIYGEEFVSEMEEGINAVSLWGMGTPDATLAGLVSSQGVLAGQIEQLYNGVPAADVTAAMKAAVEEVQAGL</sequence>
<feature type="chain" id="PRO_5045421751" evidence="4">
    <location>
        <begin position="24"/>
        <end position="465"/>
    </location>
</feature>
<dbReference type="Pfam" id="PF13416">
    <property type="entry name" value="SBP_bac_8"/>
    <property type="match status" value="1"/>
</dbReference>
<keyword evidence="3 4" id="KW-0732">Signal</keyword>
<keyword evidence="6" id="KW-1185">Reference proteome</keyword>
<evidence type="ECO:0000256" key="4">
    <source>
        <dbReference type="SAM" id="SignalP"/>
    </source>
</evidence>
<accession>A0ABX1KE27</accession>
<dbReference type="PANTHER" id="PTHR43649:SF34">
    <property type="entry name" value="ABC TRANSPORTER PERIPLASMIC-BINDING PROTEIN YCJN-RELATED"/>
    <property type="match status" value="1"/>
</dbReference>
<feature type="signal peptide" evidence="4">
    <location>
        <begin position="1"/>
        <end position="23"/>
    </location>
</feature>
<dbReference type="RefSeq" id="WP_168913709.1">
    <property type="nucleotide sequence ID" value="NZ_JABACI010000004.1"/>
</dbReference>